<evidence type="ECO:0000259" key="4">
    <source>
        <dbReference type="Pfam" id="PF25597"/>
    </source>
</evidence>
<dbReference type="InterPro" id="IPR057670">
    <property type="entry name" value="SH3_retrovirus"/>
</dbReference>
<reference evidence="5" key="1">
    <citation type="journal article" date="2019" name="Sci. Rep.">
        <title>Draft genome of Tanacetum cinerariifolium, the natural source of mosquito coil.</title>
        <authorList>
            <person name="Yamashiro T."/>
            <person name="Shiraishi A."/>
            <person name="Satake H."/>
            <person name="Nakayama K."/>
        </authorList>
    </citation>
    <scope>NUCLEOTIDE SEQUENCE</scope>
</reference>
<keyword evidence="2" id="KW-0472">Membrane</keyword>
<dbReference type="Pfam" id="PF25597">
    <property type="entry name" value="SH3_retrovirus"/>
    <property type="match status" value="1"/>
</dbReference>
<dbReference type="EMBL" id="BKCJ010008612">
    <property type="protein sequence ID" value="GEU83081.1"/>
    <property type="molecule type" value="Genomic_DNA"/>
</dbReference>
<evidence type="ECO:0000256" key="1">
    <source>
        <dbReference type="SAM" id="MobiDB-lite"/>
    </source>
</evidence>
<evidence type="ECO:0000259" key="3">
    <source>
        <dbReference type="Pfam" id="PF07727"/>
    </source>
</evidence>
<accession>A0A699GLE6</accession>
<feature type="compositionally biased region" description="Acidic residues" evidence="1">
    <location>
        <begin position="1382"/>
        <end position="1392"/>
    </location>
</feature>
<feature type="domain" description="Retroviral polymerase SH3-like" evidence="4">
    <location>
        <begin position="161"/>
        <end position="195"/>
    </location>
</feature>
<dbReference type="PANTHER" id="PTHR33067">
    <property type="entry name" value="RNA-DIRECTED DNA POLYMERASE-RELATED"/>
    <property type="match status" value="1"/>
</dbReference>
<dbReference type="Pfam" id="PF07727">
    <property type="entry name" value="RVT_2"/>
    <property type="match status" value="1"/>
</dbReference>
<feature type="transmembrane region" description="Helical" evidence="2">
    <location>
        <begin position="1172"/>
        <end position="1189"/>
    </location>
</feature>
<sequence>MTESPLVDSGFAVLVFSLRDDLIACLNKAMAFPKDVASLRFPLTNNQLRTSSNPRNQATIQDGRVTVQQVQRRQGKSYSSTSYKSNATCSMENNARRQTEDLDTYDSDCDDILNAKAVLMANISSYGSDVISEEQADILQGIVKQAKAKQPLDNASDFTYAKADIGIFVGYAPEKKAFTIYNKRTWKIIETIHVTLTAMASEQLGSRPELQCMTPTTSCSGLVTNIVSQQPCVLPNRDDWDHLFQPMFDEYFNPLTIAVSPVLVAAAPRAVDLADSPVSTQSHVDKLKWIFKVMNDEFGGVLKSNARLVAQGFRQDEGINFEESFALVARIEAIRIFVANAANKSMMIFQMDVKMAFLNGELKEEIFVSQPEGFVDQDNPLHVYKLKKTLYGLKQAPRACDSVDTPMVEKSNLDEDLHGKLVDITLYPGMIGSLMYLTSSRPDLIYAVFLCARYHTKPTKKNLNAVKRIFRYLREPLTWVSDYGFQFNKIPLYCDNKSVIALCCMCLRTRSSSNLPAESSPNPVTSNPKRRNRRRSKQPFILEESPVDTMADQRTMVKLLRAPTEGYAEAIVVPSILAEQFELKHNLINMMTSGQFFGLEKDNPHDHIPDQDSLNSAAGGNLLERRTQDVLMIIENKSKLISKQRAVTTAMTAILKQFQATPPPAYVKVVKEICVTCGGAHLYYRCLAASDNTFSKLWYNIQGYVSAAAVNYNQGSGHLPSNTIANPNGELKAITTQSGIVLNGPSVPIPPPFINPEEDEHVEETLTDQDLAEYTIKQEKDEVQIHKFGQMFKQLHINITLADALILIPKYQKMLKALLSNKEKLLELASTPLNENCSAVILKKLPEKLIDPEKFLILCGFSKLKCKALTYLGASINLMPLSVWKKLGLPELISTRMTLELANRAICTPAGIARDVFILVRKLTFPAYFVIVDYESDPRVSLILGRPFLRTARALIDVHGEEMILRDGDERLTLNMRHDTSSYSYQTKKESIKMINIYDDSSEDFLEELFTTNHQSGNPTFSSNPKLTSPKVKDDIFDPEGGNVLIEKLLDLDSTKDPPTLSWRSPITLPYLDNFLPEYETFSNHTEDTNIGSTTTHADYSLLKIQDFYFDIEEKNSGSTTIHADISLPNLECFNFKPDSGELTSTVDSGIRENVPSATNVNLPPEKYHSPLFAYVVWIFLSFLTYLMVPPNVLFLRNEDTILTLAATIIISILYCWMYLIEPTGKPKRVKRPAKKSTKAPTRGFVIRETLEMPLSKKKKVDVTLGKGIELLSQLALTKDAQFEEVRRKSMRDFHKTRPSGSGTVTKTDPSAAKIKPSITNEGTGVKPDDRNNKQDSSGEDNDQENDSDDDKTQSDNKNELESEHETDESESSSQSDHEETKEDEDDEEEVKDEFVKTLSNDSVDESETNITDKAEGDEDEEMDYTTTQLNDDVDIRLNEPVDTDKGFVQEEGSNATMTNVQQGNENPEILEVIEDAHVTLSTILQNTEVPITSSSHSSNLVAKFLNFSNIPHTNTEIVSPMDVHVYHEVPSQKTPTLLSLPVSSEEPEFKVANLDIPQDQEENPTPQQRQNQNWLMNLASSAEKVSKTFDELMSTLIDLSAFIMNGLNINNLTQETLFGPAFRLLKGTRSNYAELEYDFEECYKALLKKLIGKIQKAVPVKVAYDKHALWGILHWKEQRKPFMEHPSDTYVFTVKMEILLEPTSNKLLVEIFNTTAGNPVKEILLKLNLPDHRKI</sequence>
<keyword evidence="2" id="KW-0812">Transmembrane</keyword>
<dbReference type="PANTHER" id="PTHR33067:SF35">
    <property type="entry name" value="ASPARTIC PEPTIDASE DDI1-TYPE DOMAIN-CONTAINING PROTEIN"/>
    <property type="match status" value="1"/>
</dbReference>
<feature type="domain" description="Reverse transcriptase Ty1/copia-type" evidence="3">
    <location>
        <begin position="286"/>
        <end position="410"/>
    </location>
</feature>
<dbReference type="InterPro" id="IPR021109">
    <property type="entry name" value="Peptidase_aspartic_dom_sf"/>
</dbReference>
<feature type="region of interest" description="Disordered" evidence="1">
    <location>
        <begin position="513"/>
        <end position="542"/>
    </location>
</feature>
<dbReference type="InterPro" id="IPR013103">
    <property type="entry name" value="RVT_2"/>
</dbReference>
<dbReference type="CDD" id="cd00303">
    <property type="entry name" value="retropepsin_like"/>
    <property type="match status" value="1"/>
</dbReference>
<feature type="transmembrane region" description="Helical" evidence="2">
    <location>
        <begin position="1201"/>
        <end position="1220"/>
    </location>
</feature>
<feature type="region of interest" description="Disordered" evidence="1">
    <location>
        <begin position="1288"/>
        <end position="1434"/>
    </location>
</feature>
<dbReference type="Gene3D" id="2.40.70.10">
    <property type="entry name" value="Acid Proteases"/>
    <property type="match status" value="1"/>
</dbReference>
<name>A0A699GLE6_TANCI</name>
<keyword evidence="2" id="KW-1133">Transmembrane helix</keyword>
<comment type="caution">
    <text evidence="5">The sequence shown here is derived from an EMBL/GenBank/DDBJ whole genome shotgun (WGS) entry which is preliminary data.</text>
</comment>
<organism evidence="5">
    <name type="scientific">Tanacetum cinerariifolium</name>
    <name type="common">Dalmatian daisy</name>
    <name type="synonym">Chrysanthemum cinerariifolium</name>
    <dbReference type="NCBI Taxonomy" id="118510"/>
    <lineage>
        <taxon>Eukaryota</taxon>
        <taxon>Viridiplantae</taxon>
        <taxon>Streptophyta</taxon>
        <taxon>Embryophyta</taxon>
        <taxon>Tracheophyta</taxon>
        <taxon>Spermatophyta</taxon>
        <taxon>Magnoliopsida</taxon>
        <taxon>eudicotyledons</taxon>
        <taxon>Gunneridae</taxon>
        <taxon>Pentapetalae</taxon>
        <taxon>asterids</taxon>
        <taxon>campanulids</taxon>
        <taxon>Asterales</taxon>
        <taxon>Asteraceae</taxon>
        <taxon>Asteroideae</taxon>
        <taxon>Anthemideae</taxon>
        <taxon>Anthemidinae</taxon>
        <taxon>Tanacetum</taxon>
    </lineage>
</organism>
<proteinExistence type="predicted"/>
<gene>
    <name evidence="5" type="ORF">Tci_055059</name>
</gene>
<feature type="compositionally biased region" description="Acidic residues" evidence="1">
    <location>
        <begin position="1338"/>
        <end position="1350"/>
    </location>
</feature>
<feature type="compositionally biased region" description="Polar residues" evidence="1">
    <location>
        <begin position="513"/>
        <end position="525"/>
    </location>
</feature>
<feature type="compositionally biased region" description="Basic and acidic residues" evidence="1">
    <location>
        <begin position="1351"/>
        <end position="1364"/>
    </location>
</feature>
<evidence type="ECO:0000313" key="5">
    <source>
        <dbReference type="EMBL" id="GEU83081.1"/>
    </source>
</evidence>
<feature type="compositionally biased region" description="Basic residues" evidence="1">
    <location>
        <begin position="528"/>
        <end position="537"/>
    </location>
</feature>
<feature type="compositionally biased region" description="Polar residues" evidence="1">
    <location>
        <begin position="1299"/>
        <end position="1309"/>
    </location>
</feature>
<evidence type="ECO:0000256" key="2">
    <source>
        <dbReference type="SAM" id="Phobius"/>
    </source>
</evidence>
<protein>
    <submittedName>
        <fullName evidence="5">Uncharacterized protein</fullName>
    </submittedName>
</protein>